<evidence type="ECO:0000313" key="10">
    <source>
        <dbReference type="Proteomes" id="UP001161757"/>
    </source>
</evidence>
<protein>
    <recommendedName>
        <fullName evidence="8">Zn(2)-C6 fungal-type domain-containing protein</fullName>
    </recommendedName>
</protein>
<feature type="region of interest" description="Disordered" evidence="7">
    <location>
        <begin position="680"/>
        <end position="703"/>
    </location>
</feature>
<dbReference type="PANTHER" id="PTHR47338">
    <property type="entry name" value="ZN(II)2CYS6 TRANSCRIPTION FACTOR (EUROFUNG)-RELATED"/>
    <property type="match status" value="1"/>
</dbReference>
<keyword evidence="6" id="KW-0539">Nucleus</keyword>
<evidence type="ECO:0000313" key="9">
    <source>
        <dbReference type="EMBL" id="KAJ8987599.1"/>
    </source>
</evidence>
<dbReference type="CDD" id="cd12148">
    <property type="entry name" value="fungal_TF_MHR"/>
    <property type="match status" value="1"/>
</dbReference>
<feature type="domain" description="Zn(2)-C6 fungal-type" evidence="8">
    <location>
        <begin position="15"/>
        <end position="45"/>
    </location>
</feature>
<dbReference type="EMBL" id="JAJGCB010000023">
    <property type="protein sequence ID" value="KAJ8987599.1"/>
    <property type="molecule type" value="Genomic_DNA"/>
</dbReference>
<dbReference type="Gene3D" id="4.10.240.10">
    <property type="entry name" value="Zn(2)-C6 fungal-type DNA-binding domain"/>
    <property type="match status" value="1"/>
</dbReference>
<evidence type="ECO:0000256" key="6">
    <source>
        <dbReference type="ARBA" id="ARBA00023242"/>
    </source>
</evidence>
<dbReference type="GO" id="GO:0005634">
    <property type="term" value="C:nucleus"/>
    <property type="evidence" value="ECO:0007669"/>
    <property type="project" value="UniProtKB-SubCell"/>
</dbReference>
<dbReference type="Proteomes" id="UP001161757">
    <property type="component" value="Unassembled WGS sequence"/>
</dbReference>
<dbReference type="GO" id="GO:0008270">
    <property type="term" value="F:zinc ion binding"/>
    <property type="evidence" value="ECO:0007669"/>
    <property type="project" value="InterPro"/>
</dbReference>
<evidence type="ECO:0000256" key="2">
    <source>
        <dbReference type="ARBA" id="ARBA00022723"/>
    </source>
</evidence>
<comment type="subcellular location">
    <subcellularLocation>
        <location evidence="1">Nucleus</location>
    </subcellularLocation>
</comment>
<dbReference type="SMART" id="SM00066">
    <property type="entry name" value="GAL4"/>
    <property type="match status" value="1"/>
</dbReference>
<evidence type="ECO:0000256" key="3">
    <source>
        <dbReference type="ARBA" id="ARBA00023015"/>
    </source>
</evidence>
<feature type="compositionally biased region" description="Polar residues" evidence="7">
    <location>
        <begin position="688"/>
        <end position="703"/>
    </location>
</feature>
<evidence type="ECO:0000256" key="7">
    <source>
        <dbReference type="SAM" id="MobiDB-lite"/>
    </source>
</evidence>
<dbReference type="PROSITE" id="PS50048">
    <property type="entry name" value="ZN2_CY6_FUNGAL_2"/>
    <property type="match status" value="1"/>
</dbReference>
<evidence type="ECO:0000256" key="4">
    <source>
        <dbReference type="ARBA" id="ARBA00023125"/>
    </source>
</evidence>
<keyword evidence="5" id="KW-0804">Transcription</keyword>
<feature type="compositionally biased region" description="Low complexity" evidence="7">
    <location>
        <begin position="55"/>
        <end position="65"/>
    </location>
</feature>
<gene>
    <name evidence="9" type="ORF">HRR80_008234</name>
</gene>
<comment type="caution">
    <text evidence="9">The sequence shown here is derived from an EMBL/GenBank/DDBJ whole genome shotgun (WGS) entry which is preliminary data.</text>
</comment>
<sequence length="741" mass="83758">MSSPVFKIIKRVQQACENCRRKKTRCPGQRPACSNCTRLNQPCVYSAGQSWSTPGSSRESGAGSSRDLERRMSQLEDAMQWMVSRAGSQDSHPAFNLVSNRAGSETQGDRSDHSVTPFVDAEEASTVGDGTFPPLDCLEEVPLLYRRHCHRQPLWIFDEGELAILHQQSEDLVLSTLILTTQFSANPYFERRRAKMSQQFRDAARKRVMLTIANAAVSLSTLQSLCLLSWASFITRDMALASLYLNLGRDLLSSAGLDLRGTEPGPQARRANQAGKRLFWSFYILEQLYGFDNQRTISMKGGLENLRYCLSVGDSARRPLALEPPLLPDEAPLPQSDDNNSDTKDLGIWNYTVYLTAFWKEARNYILLSASDTERAPWAPDSYYTLIVSYMHELETEFPKPHRWDSRRFFQWSPEALERERSYWGPWLLFQFTYDAMFIIINHPFLLSSRSQSSNLKMPNTFWRASSESVLLHSTWVARLLTMAHEKAFDIFDPFLGYVAGVAASALLFYCRSQNDEIRRSAHDHFETCRAFVDQQAQVWPWCAKIKQELDLLVQHAFGGRDRDSPWEPSQTIRIDTNAMLELLDYTRHSTAAASNEPSSDLRKSLFDSSLLPHDSTADNQVATIEISEEVSEAAGHPVAPPILRPTISAAKIANPATKSVPSNVNDYGTEFQRSRNQEHYHPVTFGSLPTPSDEPGSTTTATNIEASRDTEVFCLPADNFSNGMLQDIFSQDIQWWNMSG</sequence>
<accession>A0AAN6IQG9</accession>
<organism evidence="9 10">
    <name type="scientific">Exophiala dermatitidis</name>
    <name type="common">Black yeast-like fungus</name>
    <name type="synonym">Wangiella dermatitidis</name>
    <dbReference type="NCBI Taxonomy" id="5970"/>
    <lineage>
        <taxon>Eukaryota</taxon>
        <taxon>Fungi</taxon>
        <taxon>Dikarya</taxon>
        <taxon>Ascomycota</taxon>
        <taxon>Pezizomycotina</taxon>
        <taxon>Eurotiomycetes</taxon>
        <taxon>Chaetothyriomycetidae</taxon>
        <taxon>Chaetothyriales</taxon>
        <taxon>Herpotrichiellaceae</taxon>
        <taxon>Exophiala</taxon>
    </lineage>
</organism>
<evidence type="ECO:0000256" key="1">
    <source>
        <dbReference type="ARBA" id="ARBA00004123"/>
    </source>
</evidence>
<dbReference type="InterPro" id="IPR050815">
    <property type="entry name" value="TF_fung"/>
</dbReference>
<keyword evidence="2" id="KW-0479">Metal-binding</keyword>
<dbReference type="GO" id="GO:0000981">
    <property type="term" value="F:DNA-binding transcription factor activity, RNA polymerase II-specific"/>
    <property type="evidence" value="ECO:0007669"/>
    <property type="project" value="InterPro"/>
</dbReference>
<keyword evidence="4" id="KW-0238">DNA-binding</keyword>
<dbReference type="CDD" id="cd00067">
    <property type="entry name" value="GAL4"/>
    <property type="match status" value="1"/>
</dbReference>
<dbReference type="InterPro" id="IPR036864">
    <property type="entry name" value="Zn2-C6_fun-type_DNA-bd_sf"/>
</dbReference>
<dbReference type="Pfam" id="PF00172">
    <property type="entry name" value="Zn_clus"/>
    <property type="match status" value="1"/>
</dbReference>
<reference evidence="9" key="1">
    <citation type="submission" date="2023-01" db="EMBL/GenBank/DDBJ databases">
        <title>Exophiala dermititidis isolated from Cystic Fibrosis Patient.</title>
        <authorList>
            <person name="Kurbessoian T."/>
            <person name="Crocker A."/>
            <person name="Murante D."/>
            <person name="Hogan D.A."/>
            <person name="Stajich J.E."/>
        </authorList>
    </citation>
    <scope>NUCLEOTIDE SEQUENCE</scope>
    <source>
        <strain evidence="9">Ex8</strain>
    </source>
</reference>
<dbReference type="InterPro" id="IPR001138">
    <property type="entry name" value="Zn2Cys6_DnaBD"/>
</dbReference>
<evidence type="ECO:0000256" key="5">
    <source>
        <dbReference type="ARBA" id="ARBA00023163"/>
    </source>
</evidence>
<dbReference type="PROSITE" id="PS00463">
    <property type="entry name" value="ZN2_CY6_FUNGAL_1"/>
    <property type="match status" value="1"/>
</dbReference>
<proteinExistence type="predicted"/>
<dbReference type="GO" id="GO:0003677">
    <property type="term" value="F:DNA binding"/>
    <property type="evidence" value="ECO:0007669"/>
    <property type="project" value="UniProtKB-KW"/>
</dbReference>
<dbReference type="AlphaFoldDB" id="A0AAN6IQG9"/>
<evidence type="ECO:0000259" key="8">
    <source>
        <dbReference type="PROSITE" id="PS50048"/>
    </source>
</evidence>
<keyword evidence="3" id="KW-0805">Transcription regulation</keyword>
<feature type="region of interest" description="Disordered" evidence="7">
    <location>
        <begin position="47"/>
        <end position="68"/>
    </location>
</feature>
<dbReference type="SUPFAM" id="SSF57701">
    <property type="entry name" value="Zn2/Cys6 DNA-binding domain"/>
    <property type="match status" value="1"/>
</dbReference>
<dbReference type="PANTHER" id="PTHR47338:SF6">
    <property type="entry name" value="ZN(II)2CYS6 TRANSCRIPTION FACTOR (EUROFUNG)"/>
    <property type="match status" value="1"/>
</dbReference>
<name>A0AAN6IQG9_EXODE</name>